<evidence type="ECO:0000313" key="1">
    <source>
        <dbReference type="EMBL" id="KAK3733901.1"/>
    </source>
</evidence>
<dbReference type="EMBL" id="JAWDGP010006875">
    <property type="protein sequence ID" value="KAK3733901.1"/>
    <property type="molecule type" value="Genomic_DNA"/>
</dbReference>
<sequence>MKKSFRTFDTKHRLVKRCKHPQVVYHTLRVEYKNLKIKDDKRQLTVSPSLTHELNPTQVSSYCRLLPVFNPTASYGSSLIDNT</sequence>
<keyword evidence="2" id="KW-1185">Reference proteome</keyword>
<comment type="caution">
    <text evidence="1">The sequence shown here is derived from an EMBL/GenBank/DDBJ whole genome shotgun (WGS) entry which is preliminary data.</text>
</comment>
<accession>A0AAE1CT85</accession>
<evidence type="ECO:0000313" key="2">
    <source>
        <dbReference type="Proteomes" id="UP001283361"/>
    </source>
</evidence>
<organism evidence="1 2">
    <name type="scientific">Elysia crispata</name>
    <name type="common">lettuce slug</name>
    <dbReference type="NCBI Taxonomy" id="231223"/>
    <lineage>
        <taxon>Eukaryota</taxon>
        <taxon>Metazoa</taxon>
        <taxon>Spiralia</taxon>
        <taxon>Lophotrochozoa</taxon>
        <taxon>Mollusca</taxon>
        <taxon>Gastropoda</taxon>
        <taxon>Heterobranchia</taxon>
        <taxon>Euthyneura</taxon>
        <taxon>Panpulmonata</taxon>
        <taxon>Sacoglossa</taxon>
        <taxon>Placobranchoidea</taxon>
        <taxon>Plakobranchidae</taxon>
        <taxon>Elysia</taxon>
    </lineage>
</organism>
<proteinExistence type="predicted"/>
<reference evidence="1" key="1">
    <citation type="journal article" date="2023" name="G3 (Bethesda)">
        <title>A reference genome for the long-term kleptoplast-retaining sea slug Elysia crispata morphotype clarki.</title>
        <authorList>
            <person name="Eastman K.E."/>
            <person name="Pendleton A.L."/>
            <person name="Shaikh M.A."/>
            <person name="Suttiyut T."/>
            <person name="Ogas R."/>
            <person name="Tomko P."/>
            <person name="Gavelis G."/>
            <person name="Widhalm J.R."/>
            <person name="Wisecaver J.H."/>
        </authorList>
    </citation>
    <scope>NUCLEOTIDE SEQUENCE</scope>
    <source>
        <strain evidence="1">ECLA1</strain>
    </source>
</reference>
<protein>
    <submittedName>
        <fullName evidence="1">Uncharacterized protein</fullName>
    </submittedName>
</protein>
<gene>
    <name evidence="1" type="ORF">RRG08_031840</name>
</gene>
<name>A0AAE1CT85_9GAST</name>
<dbReference type="AlphaFoldDB" id="A0AAE1CT85"/>
<dbReference type="Proteomes" id="UP001283361">
    <property type="component" value="Unassembled WGS sequence"/>
</dbReference>